<dbReference type="EMBL" id="CP000468">
    <property type="protein sequence ID" value="ABJ00583.1"/>
    <property type="molecule type" value="Genomic_DNA"/>
</dbReference>
<keyword evidence="2" id="KW-1185">Reference proteome</keyword>
<name>A0A0H2YYQ2_ECOK1</name>
<sequence length="125" mass="13668">MILGLWKITPVLKPQIKRTLLPMGKNAVGVLACSSPGESRTCVDAVDDEVCDSNSYEVISRADLKMNGGSITTNGINSYGAYANGKKAYINLDYVVLETVADGSYAVAIRQGNIDIKKFYYNKWH</sequence>
<dbReference type="AlphaFoldDB" id="A0A0H2YYQ2"/>
<protein>
    <submittedName>
        <fullName evidence="1">Uncharacterized protein</fullName>
    </submittedName>
</protein>
<reference evidence="1 2" key="1">
    <citation type="journal article" date="2007" name="J. Bacteriol.">
        <title>The genome sequence of avian pathogenic Escherichia coli strain O1:K1:H7 shares strong similarities with human extraintestinal pathogenic E. coli genomes.</title>
        <authorList>
            <person name="Johnson T.J."/>
            <person name="Kariyawasam S."/>
            <person name="Wannemuehler Y."/>
            <person name="Mangiamele P."/>
            <person name="Johnson S.J."/>
            <person name="Doetkott C."/>
            <person name="Skyberg J.A."/>
            <person name="Lynne A.M."/>
            <person name="Johnson J.R."/>
            <person name="Nolan L.K."/>
        </authorList>
    </citation>
    <scope>NUCLEOTIDE SEQUENCE [LARGE SCALE GENOMIC DNA]</scope>
    <source>
        <strain evidence="1">APEC O1</strain>
    </source>
</reference>
<evidence type="ECO:0000313" key="1">
    <source>
        <dbReference type="EMBL" id="ABJ00583.1"/>
    </source>
</evidence>
<proteinExistence type="predicted"/>
<dbReference type="HOGENOM" id="CLU_139073_0_0_6"/>
<dbReference type="KEGG" id="ecv:APECO1_282"/>
<dbReference type="Proteomes" id="UP000008216">
    <property type="component" value="Chromosome"/>
</dbReference>
<accession>A0A0H2YYQ2</accession>
<organism evidence="1 2">
    <name type="scientific">Escherichia coli O1:K1 / APEC</name>
    <dbReference type="NCBI Taxonomy" id="405955"/>
    <lineage>
        <taxon>Bacteria</taxon>
        <taxon>Pseudomonadati</taxon>
        <taxon>Pseudomonadota</taxon>
        <taxon>Gammaproteobacteria</taxon>
        <taxon>Enterobacterales</taxon>
        <taxon>Enterobacteriaceae</taxon>
        <taxon>Escherichia</taxon>
    </lineage>
</organism>
<evidence type="ECO:0000313" key="2">
    <source>
        <dbReference type="Proteomes" id="UP000008216"/>
    </source>
</evidence>
<gene>
    <name evidence="1" type="ORF">APECO1_282</name>
</gene>